<accession>A0ABW2F6J1</accession>
<sequence length="150" mass="16610">MTQRLREELLFILVIAAAMVTALALSAEFPFIARLMPQVVAISALILLAVELINTWRRRSATMAGGPVWGSKLRRTAPYFAWLAALYTGIALVGMLSAALLFTFLFAWRVGGMRWWVAALGAAALIVALMGFGEAFNLRWPEGFFLDPYR</sequence>
<gene>
    <name evidence="2" type="ORF">ACFQH5_19125</name>
</gene>
<evidence type="ECO:0000313" key="2">
    <source>
        <dbReference type="EMBL" id="MFC7091659.1"/>
    </source>
</evidence>
<reference evidence="3" key="1">
    <citation type="journal article" date="2019" name="Int. J. Syst. Evol. Microbiol.">
        <title>The Global Catalogue of Microorganisms (GCM) 10K type strain sequencing project: providing services to taxonomists for standard genome sequencing and annotation.</title>
        <authorList>
            <consortium name="The Broad Institute Genomics Platform"/>
            <consortium name="The Broad Institute Genome Sequencing Center for Infectious Disease"/>
            <person name="Wu L."/>
            <person name="Ma J."/>
        </authorList>
    </citation>
    <scope>NUCLEOTIDE SEQUENCE [LARGE SCALE GENOMIC DNA]</scope>
    <source>
        <strain evidence="3">CGMCC 1.13666</strain>
    </source>
</reference>
<keyword evidence="1" id="KW-0812">Transmembrane</keyword>
<feature type="transmembrane region" description="Helical" evidence="1">
    <location>
        <begin position="36"/>
        <end position="53"/>
    </location>
</feature>
<evidence type="ECO:0008006" key="4">
    <source>
        <dbReference type="Google" id="ProtNLM"/>
    </source>
</evidence>
<feature type="transmembrane region" description="Helical" evidence="1">
    <location>
        <begin position="113"/>
        <end position="132"/>
    </location>
</feature>
<keyword evidence="1" id="KW-0472">Membrane</keyword>
<evidence type="ECO:0000256" key="1">
    <source>
        <dbReference type="SAM" id="Phobius"/>
    </source>
</evidence>
<dbReference type="RefSeq" id="WP_346064268.1">
    <property type="nucleotide sequence ID" value="NZ_BAAADR010000047.1"/>
</dbReference>
<keyword evidence="3" id="KW-1185">Reference proteome</keyword>
<comment type="caution">
    <text evidence="2">The sequence shown here is derived from an EMBL/GenBank/DDBJ whole genome shotgun (WGS) entry which is preliminary data.</text>
</comment>
<proteinExistence type="predicted"/>
<protein>
    <recommendedName>
        <fullName evidence="4">Tripartite tricarboxylate transporter TctB family protein</fullName>
    </recommendedName>
</protein>
<name>A0ABW2F6J1_9GAMM</name>
<dbReference type="Proteomes" id="UP001596411">
    <property type="component" value="Unassembled WGS sequence"/>
</dbReference>
<organism evidence="2 3">
    <name type="scientific">Halomonas salifodinae</name>
    <dbReference type="NCBI Taxonomy" id="438745"/>
    <lineage>
        <taxon>Bacteria</taxon>
        <taxon>Pseudomonadati</taxon>
        <taxon>Pseudomonadota</taxon>
        <taxon>Gammaproteobacteria</taxon>
        <taxon>Oceanospirillales</taxon>
        <taxon>Halomonadaceae</taxon>
        <taxon>Halomonas</taxon>
    </lineage>
</organism>
<feature type="transmembrane region" description="Helical" evidence="1">
    <location>
        <begin position="79"/>
        <end position="107"/>
    </location>
</feature>
<keyword evidence="1" id="KW-1133">Transmembrane helix</keyword>
<evidence type="ECO:0000313" key="3">
    <source>
        <dbReference type="Proteomes" id="UP001596411"/>
    </source>
</evidence>
<dbReference type="EMBL" id="JBHSZP010000039">
    <property type="protein sequence ID" value="MFC7091659.1"/>
    <property type="molecule type" value="Genomic_DNA"/>
</dbReference>